<proteinExistence type="predicted"/>
<protein>
    <submittedName>
        <fullName evidence="1">Uncharacterized protein</fullName>
    </submittedName>
</protein>
<accession>A0A8S5V6K2</accession>
<organism evidence="1">
    <name type="scientific">Myoviridae sp. ctRci5</name>
    <dbReference type="NCBI Taxonomy" id="2825105"/>
    <lineage>
        <taxon>Viruses</taxon>
        <taxon>Duplodnaviria</taxon>
        <taxon>Heunggongvirae</taxon>
        <taxon>Uroviricota</taxon>
        <taxon>Caudoviricetes</taxon>
    </lineage>
</organism>
<name>A0A8S5V6K2_9CAUD</name>
<reference evidence="1" key="1">
    <citation type="journal article" date="2021" name="Proc. Natl. Acad. Sci. U.S.A.">
        <title>A Catalog of Tens of Thousands of Viruses from Human Metagenomes Reveals Hidden Associations with Chronic Diseases.</title>
        <authorList>
            <person name="Tisza M.J."/>
            <person name="Buck C.B."/>
        </authorList>
    </citation>
    <scope>NUCLEOTIDE SEQUENCE</scope>
    <source>
        <strain evidence="1">CtRci5</strain>
    </source>
</reference>
<sequence>MNLNLETLAAGLDSETFGWQTAKEGGIWVWRYYGQRLVREATYEEPAWYTEVESPYTLVRAEGYTVIICDEQGKELERLDFSDCFEDDDDSDDYGDLPDELADAIERYNPWRDIAAEYEEGRWEQAISRYEDQLYEKYA</sequence>
<dbReference type="EMBL" id="BK016208">
    <property type="protein sequence ID" value="DAG02326.1"/>
    <property type="molecule type" value="Genomic_DNA"/>
</dbReference>
<evidence type="ECO:0000313" key="1">
    <source>
        <dbReference type="EMBL" id="DAG02326.1"/>
    </source>
</evidence>